<name>A0A8J5J2X6_9STRA</name>
<reference evidence="4" key="1">
    <citation type="submission" date="2021-01" db="EMBL/GenBank/DDBJ databases">
        <title>Phytophthora aleatoria, a newly-described species from Pinus radiata is distinct from Phytophthora cactorum isolates based on comparative genomics.</title>
        <authorList>
            <person name="Mcdougal R."/>
            <person name="Panda P."/>
            <person name="Williams N."/>
            <person name="Studholme D.J."/>
        </authorList>
    </citation>
    <scope>NUCLEOTIDE SEQUENCE</scope>
    <source>
        <strain evidence="4">NZFS 4037</strain>
    </source>
</reference>
<accession>A0A8J5J2X6</accession>
<organism evidence="4 5">
    <name type="scientific">Phytophthora aleatoria</name>
    <dbReference type="NCBI Taxonomy" id="2496075"/>
    <lineage>
        <taxon>Eukaryota</taxon>
        <taxon>Sar</taxon>
        <taxon>Stramenopiles</taxon>
        <taxon>Oomycota</taxon>
        <taxon>Peronosporomycetes</taxon>
        <taxon>Peronosporales</taxon>
        <taxon>Peronosporaceae</taxon>
        <taxon>Phytophthora</taxon>
    </lineage>
</organism>
<sequence length="742" mass="82320">MRSRRDSPHRTVVVLSPLVKVTWNMKVKVMEEYPLFCADGSSTEQLASPVLLGPLDHIAQHFVPISVAFVYRRGESRIVMDDKDNTPRIDQLGAGGKLFSATCCDLLEAFEAVGEDDEPGSKPRLIVTNLPGGGNALLPPFDPSGAGMTRDPILSVQHTRFACGGVAIGICIRHIFCDAGGFFQLVRDLAELYRALRAFENGLIDNENEVKLSKPPHIRSFMEELHDMTLEERQEALQFQPVGFKLSPEVESAAAATNKLIPAPVTGRVLRFSSSELAALKAEANANNNGKPLSTFCALAAHIWLSIYRARVRLCEASMALASQVSPQILLSVNLRSRNQLRDVPPQYFPNAVFSAVLSVPTAQLLDAPLSTAAALIRDGTQPQAPTEMLKALHWIAAQPDKRRVQPCCNYEKEGVFVTQWSKFDMYQGASFEVPPALVAQPFTSSSLYDGLTCLMATEDQLRQSMDSAGVTTGSIDVNLALKEPVWTILDQDESFRRHRGCRSAVASIAPRSYFSSVRTPQSPNDPVIADAANFAVDQLRALSDSGIYTTLSLSKIHAAATELGDFHYVIHLQVALASPYFRSKRQVEDFEMMVLESKPRIEECASGKFNATRSIAIDEFPEMDEDAIENFWIKMVEERRQRRRELFEQWEREGELADGGGKQDHVESSEEKTVEKVTKTLTLDELQAMPTKQLRQLLATPESTAPLRAAISAILDERLTLLEQREETLNNQPINLHRDEL</sequence>
<evidence type="ECO:0000256" key="2">
    <source>
        <dbReference type="ARBA" id="ARBA00023315"/>
    </source>
</evidence>
<evidence type="ECO:0000256" key="3">
    <source>
        <dbReference type="SAM" id="MobiDB-lite"/>
    </source>
</evidence>
<evidence type="ECO:0000313" key="5">
    <source>
        <dbReference type="Proteomes" id="UP000709295"/>
    </source>
</evidence>
<comment type="caution">
    <text evidence="4">The sequence shown here is derived from an EMBL/GenBank/DDBJ whole genome shotgun (WGS) entry which is preliminary data.</text>
</comment>
<protein>
    <submittedName>
        <fullName evidence="4">Uncharacterized protein</fullName>
    </submittedName>
</protein>
<dbReference type="Pfam" id="PF02458">
    <property type="entry name" value="Transferase"/>
    <property type="match status" value="1"/>
</dbReference>
<evidence type="ECO:0000313" key="4">
    <source>
        <dbReference type="EMBL" id="KAG6954269.1"/>
    </source>
</evidence>
<keyword evidence="1" id="KW-0808">Transferase</keyword>
<dbReference type="PANTHER" id="PTHR31642:SF11">
    <property type="entry name" value="SHIKIMATE O-HYDROXYCINNAMOYLTRANSFERASE"/>
    <property type="match status" value="1"/>
</dbReference>
<proteinExistence type="predicted"/>
<evidence type="ECO:0000256" key="1">
    <source>
        <dbReference type="ARBA" id="ARBA00022679"/>
    </source>
</evidence>
<gene>
    <name evidence="4" type="ORF">JG688_00012447</name>
</gene>
<dbReference type="PANTHER" id="PTHR31642">
    <property type="entry name" value="TRICHOTHECENE 3-O-ACETYLTRANSFERASE"/>
    <property type="match status" value="1"/>
</dbReference>
<dbReference type="EMBL" id="JAENGY010000962">
    <property type="protein sequence ID" value="KAG6954269.1"/>
    <property type="molecule type" value="Genomic_DNA"/>
</dbReference>
<dbReference type="InterPro" id="IPR050317">
    <property type="entry name" value="Plant_Fungal_Acyltransferase"/>
</dbReference>
<dbReference type="GO" id="GO:0016747">
    <property type="term" value="F:acyltransferase activity, transferring groups other than amino-acyl groups"/>
    <property type="evidence" value="ECO:0007669"/>
    <property type="project" value="TreeGrafter"/>
</dbReference>
<feature type="region of interest" description="Disordered" evidence="3">
    <location>
        <begin position="655"/>
        <end position="675"/>
    </location>
</feature>
<keyword evidence="2" id="KW-0012">Acyltransferase</keyword>
<keyword evidence="5" id="KW-1185">Reference proteome</keyword>
<dbReference type="Proteomes" id="UP000709295">
    <property type="component" value="Unassembled WGS sequence"/>
</dbReference>
<dbReference type="AlphaFoldDB" id="A0A8J5J2X6"/>